<evidence type="ECO:0000313" key="5">
    <source>
        <dbReference type="EMBL" id="NMH64074.1"/>
    </source>
</evidence>
<sequence>MKLLKSSRHPGVTDEGTRFSRRAARGIILRGEEILLLYTERYQDYSLPGGGVDEGETLEQGLRREVFEETGVNHLCEIRPFGLYEEQRPWHRGGFDTVHMLSYCFVCRPDPKLSDTSLQCTQLEDYELGNGMRPVWINIHEALAHNRHILATSDKRGMSIVRETYLLQLIVARLLRPGVVEAAAAEESAVEDSTVEAAVVEEGALASEPGLAAQS</sequence>
<evidence type="ECO:0000259" key="4">
    <source>
        <dbReference type="PROSITE" id="PS51462"/>
    </source>
</evidence>
<evidence type="ECO:0000256" key="1">
    <source>
        <dbReference type="ARBA" id="ARBA00001946"/>
    </source>
</evidence>
<keyword evidence="6" id="KW-1185">Reference proteome</keyword>
<dbReference type="GO" id="GO:0016787">
    <property type="term" value="F:hydrolase activity"/>
    <property type="evidence" value="ECO:0007669"/>
    <property type="project" value="UniProtKB-KW"/>
</dbReference>
<dbReference type="Pfam" id="PF00293">
    <property type="entry name" value="NUDIX"/>
    <property type="match status" value="1"/>
</dbReference>
<organism evidence="5 6">
    <name type="scientific">Shewanella salipaludis</name>
    <dbReference type="NCBI Taxonomy" id="2723052"/>
    <lineage>
        <taxon>Bacteria</taxon>
        <taxon>Pseudomonadati</taxon>
        <taxon>Pseudomonadota</taxon>
        <taxon>Gammaproteobacteria</taxon>
        <taxon>Alteromonadales</taxon>
        <taxon>Shewanellaceae</taxon>
        <taxon>Shewanella</taxon>
    </lineage>
</organism>
<protein>
    <submittedName>
        <fullName evidence="5">NUDIX domain-containing protein</fullName>
    </submittedName>
</protein>
<keyword evidence="2 3" id="KW-0378">Hydrolase</keyword>
<dbReference type="SUPFAM" id="SSF55811">
    <property type="entry name" value="Nudix"/>
    <property type="match status" value="1"/>
</dbReference>
<dbReference type="Proteomes" id="UP000737113">
    <property type="component" value="Unassembled WGS sequence"/>
</dbReference>
<comment type="caution">
    <text evidence="5">The sequence shown here is derived from an EMBL/GenBank/DDBJ whole genome shotgun (WGS) entry which is preliminary data.</text>
</comment>
<feature type="domain" description="Nudix hydrolase" evidence="4">
    <location>
        <begin position="20"/>
        <end position="164"/>
    </location>
</feature>
<dbReference type="InterPro" id="IPR020476">
    <property type="entry name" value="Nudix_hydrolase"/>
</dbReference>
<dbReference type="InterPro" id="IPR000086">
    <property type="entry name" value="NUDIX_hydrolase_dom"/>
</dbReference>
<comment type="cofactor">
    <cofactor evidence="1">
        <name>Mg(2+)</name>
        <dbReference type="ChEBI" id="CHEBI:18420"/>
    </cofactor>
</comment>
<dbReference type="EMBL" id="JAAXYH010000001">
    <property type="protein sequence ID" value="NMH64074.1"/>
    <property type="molecule type" value="Genomic_DNA"/>
</dbReference>
<dbReference type="Gene3D" id="3.90.79.10">
    <property type="entry name" value="Nucleoside Triphosphate Pyrophosphohydrolase"/>
    <property type="match status" value="1"/>
</dbReference>
<name>A0A972JJH9_9GAMM</name>
<evidence type="ECO:0000256" key="3">
    <source>
        <dbReference type="RuleBase" id="RU003476"/>
    </source>
</evidence>
<evidence type="ECO:0000256" key="2">
    <source>
        <dbReference type="ARBA" id="ARBA00022801"/>
    </source>
</evidence>
<gene>
    <name evidence="5" type="ORF">HC757_02640</name>
</gene>
<reference evidence="5" key="1">
    <citation type="submission" date="2020-04" db="EMBL/GenBank/DDBJ databases">
        <title>Description of Shewanella salipaludis sp. nov., isolated from a salt marsh.</title>
        <authorList>
            <person name="Park S."/>
            <person name="Yoon J.-H."/>
        </authorList>
    </citation>
    <scope>NUCLEOTIDE SEQUENCE</scope>
    <source>
        <strain evidence="5">SHSM-M6</strain>
    </source>
</reference>
<dbReference type="PRINTS" id="PR00502">
    <property type="entry name" value="NUDIXFAMILY"/>
</dbReference>
<evidence type="ECO:0000313" key="6">
    <source>
        <dbReference type="Proteomes" id="UP000737113"/>
    </source>
</evidence>
<dbReference type="PROSITE" id="PS00893">
    <property type="entry name" value="NUDIX_BOX"/>
    <property type="match status" value="1"/>
</dbReference>
<comment type="similarity">
    <text evidence="3">Belongs to the Nudix hydrolase family.</text>
</comment>
<dbReference type="InterPro" id="IPR020084">
    <property type="entry name" value="NUDIX_hydrolase_CS"/>
</dbReference>
<dbReference type="CDD" id="cd02883">
    <property type="entry name" value="NUDIX_Hydrolase"/>
    <property type="match status" value="1"/>
</dbReference>
<dbReference type="PANTHER" id="PTHR43046:SF15">
    <property type="entry name" value="MUTT_NUDIX FAMILY PROTEIN"/>
    <property type="match status" value="1"/>
</dbReference>
<dbReference type="PROSITE" id="PS51462">
    <property type="entry name" value="NUDIX"/>
    <property type="match status" value="1"/>
</dbReference>
<dbReference type="PANTHER" id="PTHR43046">
    <property type="entry name" value="GDP-MANNOSE MANNOSYL HYDROLASE"/>
    <property type="match status" value="1"/>
</dbReference>
<dbReference type="RefSeq" id="WP_169562739.1">
    <property type="nucleotide sequence ID" value="NZ_JAAXYH010000001.1"/>
</dbReference>
<accession>A0A972JJH9</accession>
<dbReference type="InterPro" id="IPR015797">
    <property type="entry name" value="NUDIX_hydrolase-like_dom_sf"/>
</dbReference>
<dbReference type="AlphaFoldDB" id="A0A972JJH9"/>
<proteinExistence type="inferred from homology"/>